<evidence type="ECO:0000313" key="2">
    <source>
        <dbReference type="EMBL" id="MBW46634.1"/>
    </source>
</evidence>
<feature type="chain" id="PRO_5014772799" evidence="1">
    <location>
        <begin position="26"/>
        <end position="71"/>
    </location>
</feature>
<feature type="signal peptide" evidence="1">
    <location>
        <begin position="1"/>
        <end position="25"/>
    </location>
</feature>
<organism evidence="2">
    <name type="scientific">Anopheles triannulatus</name>
    <dbReference type="NCBI Taxonomy" id="58253"/>
    <lineage>
        <taxon>Eukaryota</taxon>
        <taxon>Metazoa</taxon>
        <taxon>Ecdysozoa</taxon>
        <taxon>Arthropoda</taxon>
        <taxon>Hexapoda</taxon>
        <taxon>Insecta</taxon>
        <taxon>Pterygota</taxon>
        <taxon>Neoptera</taxon>
        <taxon>Endopterygota</taxon>
        <taxon>Diptera</taxon>
        <taxon>Nematocera</taxon>
        <taxon>Culicoidea</taxon>
        <taxon>Culicidae</taxon>
        <taxon>Anophelinae</taxon>
        <taxon>Anopheles</taxon>
    </lineage>
</organism>
<dbReference type="EMBL" id="GGFK01013313">
    <property type="protein sequence ID" value="MBW46634.1"/>
    <property type="molecule type" value="Transcribed_RNA"/>
</dbReference>
<keyword evidence="1" id="KW-0732">Signal</keyword>
<proteinExistence type="predicted"/>
<accession>A0A2M4B0R3</accession>
<protein>
    <submittedName>
        <fullName evidence="2">Putative secreted protein</fullName>
    </submittedName>
</protein>
<evidence type="ECO:0000256" key="1">
    <source>
        <dbReference type="SAM" id="SignalP"/>
    </source>
</evidence>
<dbReference type="AlphaFoldDB" id="A0A2M4B0R3"/>
<sequence>MKVKPRENQLILAAIQMLLLRGCGSIVEARCYGKSDPFLRFRLVFLQWLNHSSATNLSPSNQAPMVFHTSA</sequence>
<name>A0A2M4B0R3_9DIPT</name>
<reference evidence="2" key="1">
    <citation type="submission" date="2018-01" db="EMBL/GenBank/DDBJ databases">
        <title>An insight into the sialome of Amazonian anophelines.</title>
        <authorList>
            <person name="Ribeiro J.M."/>
            <person name="Scarpassa V."/>
            <person name="Calvo E."/>
        </authorList>
    </citation>
    <scope>NUCLEOTIDE SEQUENCE</scope>
    <source>
        <tissue evidence="2">Salivary glands</tissue>
    </source>
</reference>